<evidence type="ECO:0000313" key="2">
    <source>
        <dbReference type="EMBL" id="BDD02121.1"/>
    </source>
</evidence>
<geneLocation type="plasmid" evidence="2 3">
    <name>pPP6</name>
</geneLocation>
<accession>A0ABM7VMB3</accession>
<feature type="chain" id="PRO_5045783961" evidence="1">
    <location>
        <begin position="22"/>
        <end position="157"/>
    </location>
</feature>
<gene>
    <name evidence="2" type="ORF">PEPS_44010</name>
</gene>
<organism evidence="2 3">
    <name type="scientific">Persicobacter psychrovividus</name>
    <dbReference type="NCBI Taxonomy" id="387638"/>
    <lineage>
        <taxon>Bacteria</taxon>
        <taxon>Pseudomonadati</taxon>
        <taxon>Bacteroidota</taxon>
        <taxon>Cytophagia</taxon>
        <taxon>Cytophagales</taxon>
        <taxon>Persicobacteraceae</taxon>
        <taxon>Persicobacter</taxon>
    </lineage>
</organism>
<dbReference type="Proteomes" id="UP001354989">
    <property type="component" value="Plasmid pPP6"/>
</dbReference>
<proteinExistence type="predicted"/>
<keyword evidence="3" id="KW-1185">Reference proteome</keyword>
<sequence length="157" mass="17581">MRLFFVPALLLCLFSSFTVKDSVGHGRPTASEVRSANAGLSAGVKVFLTFEDISGEVNVNGDNAVEMLADYLYDRTNCTIVDDANAADYILKLNVIEKKMTYRRARLVVLTTEEKEIFNSDWKVGSSDFYNGFSGSRQAIKRTLTKGLFKQYKNILK</sequence>
<feature type="signal peptide" evidence="1">
    <location>
        <begin position="1"/>
        <end position="21"/>
    </location>
</feature>
<dbReference type="RefSeq" id="WP_338399407.1">
    <property type="nucleotide sequence ID" value="NZ_AP025298.1"/>
</dbReference>
<reference evidence="2 3" key="1">
    <citation type="submission" date="2021-12" db="EMBL/GenBank/DDBJ databases">
        <title>Genome sequencing of bacteria with rrn-lacking chromosome and rrn-plasmid.</title>
        <authorList>
            <person name="Anda M."/>
            <person name="Iwasaki W."/>
        </authorList>
    </citation>
    <scope>NUCLEOTIDE SEQUENCE [LARGE SCALE GENOMIC DNA]</scope>
    <source>
        <strain evidence="2 3">NBRC 101262</strain>
        <plasmid evidence="2 3">pPP6</plasmid>
    </source>
</reference>
<keyword evidence="2" id="KW-0614">Plasmid</keyword>
<evidence type="ECO:0000313" key="3">
    <source>
        <dbReference type="Proteomes" id="UP001354989"/>
    </source>
</evidence>
<evidence type="ECO:0000256" key="1">
    <source>
        <dbReference type="SAM" id="SignalP"/>
    </source>
</evidence>
<protein>
    <submittedName>
        <fullName evidence="2">Uncharacterized protein</fullName>
    </submittedName>
</protein>
<name>A0ABM7VMB3_9BACT</name>
<dbReference type="EMBL" id="AP025298">
    <property type="protein sequence ID" value="BDD02121.1"/>
    <property type="molecule type" value="Genomic_DNA"/>
</dbReference>
<keyword evidence="1" id="KW-0732">Signal</keyword>